<dbReference type="GO" id="GO:0000122">
    <property type="term" value="P:negative regulation of transcription by RNA polymerase II"/>
    <property type="evidence" value="ECO:0007669"/>
    <property type="project" value="UniProtKB-ARBA"/>
</dbReference>
<sequence length="201" mass="22043">MEIPGGDARGFYPAFTPGSRLNPDPLNPDRAKASPGGGAAAAAAAAFGCHVARGCCGCGPPHKDKVPYRGFGGPYRPFPGYTGDPRAEGENYQPWSWSATWSSQLYSSREQAAANPLIWDPALTRPDVAPTYRRGRKKRVPYSKVQLRELEREFTASKFITREKRRRVAAAANLSERQVTIWFQNRRVKDKKTGTKGTGGS</sequence>
<evidence type="ECO:0000256" key="11">
    <source>
        <dbReference type="SAM" id="MobiDB-lite"/>
    </source>
</evidence>
<comment type="similarity">
    <text evidence="2">Belongs to the Abd-B homeobox family.</text>
</comment>
<dbReference type="GeneTree" id="ENSGT00940000159029"/>
<dbReference type="Ensembl" id="ENSDCDT00010072074.1">
    <property type="protein sequence ID" value="ENSDCDP00010061309.1"/>
    <property type="gene ID" value="ENSDCDG00010033877.1"/>
</dbReference>
<evidence type="ECO:0000256" key="5">
    <source>
        <dbReference type="ARBA" id="ARBA00023125"/>
    </source>
</evidence>
<comment type="subcellular location">
    <subcellularLocation>
        <location evidence="1 9 10">Nucleus</location>
    </subcellularLocation>
</comment>
<evidence type="ECO:0000256" key="2">
    <source>
        <dbReference type="ARBA" id="ARBA00006317"/>
    </source>
</evidence>
<dbReference type="SMART" id="SM00389">
    <property type="entry name" value="HOX"/>
    <property type="match status" value="1"/>
</dbReference>
<dbReference type="GO" id="GO:0000981">
    <property type="term" value="F:DNA-binding transcription factor activity, RNA polymerase II-specific"/>
    <property type="evidence" value="ECO:0007669"/>
    <property type="project" value="InterPro"/>
</dbReference>
<dbReference type="GO" id="GO:0003677">
    <property type="term" value="F:DNA binding"/>
    <property type="evidence" value="ECO:0007669"/>
    <property type="project" value="UniProtKB-UniRule"/>
</dbReference>
<dbReference type="PANTHER" id="PTHR45804">
    <property type="entry name" value="SEGMENTATION PROTEIN FUSHI TARAZU-LIKE PROTEIN"/>
    <property type="match status" value="1"/>
</dbReference>
<dbReference type="CDD" id="cd00086">
    <property type="entry name" value="homeodomain"/>
    <property type="match status" value="1"/>
</dbReference>
<feature type="DNA-binding region" description="Homeobox" evidence="9">
    <location>
        <begin position="135"/>
        <end position="194"/>
    </location>
</feature>
<evidence type="ECO:0000256" key="6">
    <source>
        <dbReference type="ARBA" id="ARBA00023155"/>
    </source>
</evidence>
<dbReference type="InterPro" id="IPR051003">
    <property type="entry name" value="AP_axis_regulatory_Homeobox"/>
</dbReference>
<dbReference type="GO" id="GO:0005634">
    <property type="term" value="C:nucleus"/>
    <property type="evidence" value="ECO:0007669"/>
    <property type="project" value="UniProtKB-SubCell"/>
</dbReference>
<keyword evidence="14" id="KW-1185">Reference proteome</keyword>
<organism evidence="13 14">
    <name type="scientific">Denticeps clupeoides</name>
    <name type="common">denticle herring</name>
    <dbReference type="NCBI Taxonomy" id="299321"/>
    <lineage>
        <taxon>Eukaryota</taxon>
        <taxon>Metazoa</taxon>
        <taxon>Chordata</taxon>
        <taxon>Craniata</taxon>
        <taxon>Vertebrata</taxon>
        <taxon>Euteleostomi</taxon>
        <taxon>Actinopterygii</taxon>
        <taxon>Neopterygii</taxon>
        <taxon>Teleostei</taxon>
        <taxon>Clupei</taxon>
        <taxon>Clupeiformes</taxon>
        <taxon>Denticipitoidei</taxon>
        <taxon>Denticipitidae</taxon>
        <taxon>Denticeps</taxon>
    </lineage>
</organism>
<keyword evidence="4" id="KW-0805">Transcription regulation</keyword>
<evidence type="ECO:0000256" key="1">
    <source>
        <dbReference type="ARBA" id="ARBA00004123"/>
    </source>
</evidence>
<evidence type="ECO:0000256" key="7">
    <source>
        <dbReference type="ARBA" id="ARBA00023163"/>
    </source>
</evidence>
<name>A0AAY4EW34_9TELE</name>
<dbReference type="InterPro" id="IPR017970">
    <property type="entry name" value="Homeobox_CS"/>
</dbReference>
<keyword evidence="8 9" id="KW-0539">Nucleus</keyword>
<dbReference type="InterPro" id="IPR001356">
    <property type="entry name" value="HD"/>
</dbReference>
<dbReference type="PANTHER" id="PTHR45804:SF3">
    <property type="entry name" value="HOMEOBOX PROTEIN HOX-A13"/>
    <property type="match status" value="1"/>
</dbReference>
<evidence type="ECO:0000256" key="10">
    <source>
        <dbReference type="RuleBase" id="RU000682"/>
    </source>
</evidence>
<evidence type="ECO:0000256" key="9">
    <source>
        <dbReference type="PROSITE-ProRule" id="PRU00108"/>
    </source>
</evidence>
<reference evidence="13" key="2">
    <citation type="submission" date="2025-08" db="UniProtKB">
        <authorList>
            <consortium name="Ensembl"/>
        </authorList>
    </citation>
    <scope>IDENTIFICATION</scope>
</reference>
<keyword evidence="7" id="KW-0804">Transcription</keyword>
<dbReference type="SUPFAM" id="SSF46689">
    <property type="entry name" value="Homeodomain-like"/>
    <property type="match status" value="1"/>
</dbReference>
<evidence type="ECO:0000256" key="8">
    <source>
        <dbReference type="ARBA" id="ARBA00023242"/>
    </source>
</evidence>
<dbReference type="PROSITE" id="PS00027">
    <property type="entry name" value="HOMEOBOX_1"/>
    <property type="match status" value="1"/>
</dbReference>
<evidence type="ECO:0000313" key="13">
    <source>
        <dbReference type="Ensembl" id="ENSDCDP00010061309.1"/>
    </source>
</evidence>
<evidence type="ECO:0000313" key="14">
    <source>
        <dbReference type="Proteomes" id="UP000694580"/>
    </source>
</evidence>
<keyword evidence="3" id="KW-0217">Developmental protein</keyword>
<dbReference type="InterPro" id="IPR009057">
    <property type="entry name" value="Homeodomain-like_sf"/>
</dbReference>
<dbReference type="PROSITE" id="PS50071">
    <property type="entry name" value="HOMEOBOX_2"/>
    <property type="match status" value="1"/>
</dbReference>
<dbReference type="FunFam" id="1.10.10.60:FF:000084">
    <property type="entry name" value="Homeobox protein Hox-D13"/>
    <property type="match status" value="1"/>
</dbReference>
<evidence type="ECO:0000256" key="4">
    <source>
        <dbReference type="ARBA" id="ARBA00023015"/>
    </source>
</evidence>
<proteinExistence type="inferred from homology"/>
<accession>A0AAY4EW34</accession>
<dbReference type="Gene3D" id="1.10.10.60">
    <property type="entry name" value="Homeodomain-like"/>
    <property type="match status" value="1"/>
</dbReference>
<keyword evidence="6 9" id="KW-0371">Homeobox</keyword>
<protein>
    <recommendedName>
        <fullName evidence="12">Homeobox domain-containing protein</fullName>
    </recommendedName>
</protein>
<reference evidence="13 14" key="1">
    <citation type="submission" date="2020-06" db="EMBL/GenBank/DDBJ databases">
        <authorList>
            <consortium name="Wellcome Sanger Institute Data Sharing"/>
        </authorList>
    </citation>
    <scope>NUCLEOTIDE SEQUENCE [LARGE SCALE GENOMIC DNA]</scope>
</reference>
<dbReference type="AlphaFoldDB" id="A0AAY4EW34"/>
<keyword evidence="5 9" id="KW-0238">DNA-binding</keyword>
<evidence type="ECO:0000256" key="3">
    <source>
        <dbReference type="ARBA" id="ARBA00022473"/>
    </source>
</evidence>
<reference evidence="13" key="3">
    <citation type="submission" date="2025-09" db="UniProtKB">
        <authorList>
            <consortium name="Ensembl"/>
        </authorList>
    </citation>
    <scope>IDENTIFICATION</scope>
</reference>
<feature type="region of interest" description="Disordered" evidence="11">
    <location>
        <begin position="1"/>
        <end position="37"/>
    </location>
</feature>
<evidence type="ECO:0000259" key="12">
    <source>
        <dbReference type="PROSITE" id="PS50071"/>
    </source>
</evidence>
<feature type="domain" description="Homeobox" evidence="12">
    <location>
        <begin position="133"/>
        <end position="193"/>
    </location>
</feature>
<dbReference type="Proteomes" id="UP000694580">
    <property type="component" value="Chromosome 9"/>
</dbReference>
<dbReference type="Pfam" id="PF00046">
    <property type="entry name" value="Homeodomain"/>
    <property type="match status" value="1"/>
</dbReference>